<feature type="transmembrane region" description="Helical" evidence="1">
    <location>
        <begin position="12"/>
        <end position="36"/>
    </location>
</feature>
<dbReference type="PANTHER" id="PTHR40465:SF1">
    <property type="entry name" value="DUF6534 DOMAIN-CONTAINING PROTEIN"/>
    <property type="match status" value="1"/>
</dbReference>
<sequence length="109" mass="12266">MSAPDSIAKTLGALLVGGLFATLLGGMVNIQTVFYYRSYAKDPVSVKYLIFSVWLLDNLHTGFIWAGLWFGLIQNYGERDKVDTIPWCIALTIVITVHQEKCRSLPWPM</sequence>
<gene>
    <name evidence="2" type="ORF">B0H16DRAFT_1562503</name>
</gene>
<keyword evidence="1" id="KW-0472">Membrane</keyword>
<evidence type="ECO:0000313" key="3">
    <source>
        <dbReference type="Proteomes" id="UP001215598"/>
    </source>
</evidence>
<organism evidence="2 3">
    <name type="scientific">Mycena metata</name>
    <dbReference type="NCBI Taxonomy" id="1033252"/>
    <lineage>
        <taxon>Eukaryota</taxon>
        <taxon>Fungi</taxon>
        <taxon>Dikarya</taxon>
        <taxon>Basidiomycota</taxon>
        <taxon>Agaricomycotina</taxon>
        <taxon>Agaricomycetes</taxon>
        <taxon>Agaricomycetidae</taxon>
        <taxon>Agaricales</taxon>
        <taxon>Marasmiineae</taxon>
        <taxon>Mycenaceae</taxon>
        <taxon>Mycena</taxon>
    </lineage>
</organism>
<feature type="transmembrane region" description="Helical" evidence="1">
    <location>
        <begin position="48"/>
        <end position="72"/>
    </location>
</feature>
<reference evidence="2" key="1">
    <citation type="submission" date="2023-03" db="EMBL/GenBank/DDBJ databases">
        <title>Massive genome expansion in bonnet fungi (Mycena s.s.) driven by repeated elements and novel gene families across ecological guilds.</title>
        <authorList>
            <consortium name="Lawrence Berkeley National Laboratory"/>
            <person name="Harder C.B."/>
            <person name="Miyauchi S."/>
            <person name="Viragh M."/>
            <person name="Kuo A."/>
            <person name="Thoen E."/>
            <person name="Andreopoulos B."/>
            <person name="Lu D."/>
            <person name="Skrede I."/>
            <person name="Drula E."/>
            <person name="Henrissat B."/>
            <person name="Morin E."/>
            <person name="Kohler A."/>
            <person name="Barry K."/>
            <person name="LaButti K."/>
            <person name="Morin E."/>
            <person name="Salamov A."/>
            <person name="Lipzen A."/>
            <person name="Mereny Z."/>
            <person name="Hegedus B."/>
            <person name="Baldrian P."/>
            <person name="Stursova M."/>
            <person name="Weitz H."/>
            <person name="Taylor A."/>
            <person name="Grigoriev I.V."/>
            <person name="Nagy L.G."/>
            <person name="Martin F."/>
            <person name="Kauserud H."/>
        </authorList>
    </citation>
    <scope>NUCLEOTIDE SEQUENCE</scope>
    <source>
        <strain evidence="2">CBHHK182m</strain>
    </source>
</reference>
<dbReference type="Proteomes" id="UP001215598">
    <property type="component" value="Unassembled WGS sequence"/>
</dbReference>
<evidence type="ECO:0000256" key="1">
    <source>
        <dbReference type="SAM" id="Phobius"/>
    </source>
</evidence>
<accession>A0AAD7IGV8</accession>
<dbReference type="PANTHER" id="PTHR40465">
    <property type="entry name" value="CHROMOSOME 1, WHOLE GENOME SHOTGUN SEQUENCE"/>
    <property type="match status" value="1"/>
</dbReference>
<proteinExistence type="predicted"/>
<dbReference type="AlphaFoldDB" id="A0AAD7IGV8"/>
<dbReference type="EMBL" id="JARKIB010000093">
    <property type="protein sequence ID" value="KAJ7742838.1"/>
    <property type="molecule type" value="Genomic_DNA"/>
</dbReference>
<keyword evidence="3" id="KW-1185">Reference proteome</keyword>
<evidence type="ECO:0000313" key="2">
    <source>
        <dbReference type="EMBL" id="KAJ7742838.1"/>
    </source>
</evidence>
<protein>
    <submittedName>
        <fullName evidence="2">Uncharacterized protein</fullName>
    </submittedName>
</protein>
<keyword evidence="1" id="KW-1133">Transmembrane helix</keyword>
<name>A0AAD7IGV8_9AGAR</name>
<keyword evidence="1" id="KW-0812">Transmembrane</keyword>
<comment type="caution">
    <text evidence="2">The sequence shown here is derived from an EMBL/GenBank/DDBJ whole genome shotgun (WGS) entry which is preliminary data.</text>
</comment>